<keyword evidence="6 10" id="KW-0175">Coiled coil</keyword>
<sequence>MPELAKAYEPKKYEDNIYKRWEDSEFFDPDKCVEKGIASKKAKHFSIVLPPPNVTGTLHMGHAAMLAIEDVMVRYHRMKGDRTLWVPGTDHAAIATQSKVEKIILKEEKKTRHDLGREELLKRVNKFAQESHDTIVHQTKKMGASLDWNREAFTLDEPRNLAVRTVFKKMYDDRLIYRGYRAVNWSVKGQSTLSDDEIVYSERTGKLYTFKYSKGFPFTIATTRPETKLGDTAVAVNPKDKRYKKYIGKEFAVDFVGQKLKLKIIGDEGVDMEYGTGALGVTPAHSMVDYEMSIKNDLPLIKVIGEDGKITAEGGKFSGLKTLEAREKIVEELRESGLLISEEEIMQNVGTSDRYEDVVEVLPKLQWFIGVNKKFPAQGWSASGGKDSRLKNVKNGQETTLKELMQAVVKNKQIEIIPDRFEKTYFHWIDNLRDWCISRQIWYGHRIPVYYCKQENSKSEARNPKCVEPIVSIEEVKKCPHCGGEVKQDPDTLDTWFSSGLWTFSTLGYPDLDAPDLKNYHPTSVMETGYDILFFWVARMILMTTYVLGDIPFEKVYLHGLVRDAQGRKMSKTLGNTINPLDMIEKYGTDATRLSLLLGNTPGNDMKLSEEKIAGFRNFTNKLWNISRFIIGKMQETNYKMEIDIKKPEGETLADDWILSCLDNVSAQVTNDLENFSFSQAGEKLRDFTWGELADWYLEISKVEGNKEKILNYILNTILKLWHPFMPFVTEAIWEEIYEKENILMVEKWPVPAKVSQGKQIKDFEILKNIITGIRALRAEYKIEPAKKLNVYIFGKNAGLVKSNSEVISFLARIDNLNISNKKKAVAQAVGFVAGGYEIFVDLAGVVDFSKEKERIQKEIDAVAPYVGSVEKKLSNKEFVKNAPKEVVEGEKKKLEEAKEKLEKLNQQLNNLKS</sequence>
<dbReference type="CDD" id="cd07962">
    <property type="entry name" value="Anticodon_Ia_Val"/>
    <property type="match status" value="1"/>
</dbReference>
<feature type="binding site" evidence="10">
    <location>
        <position position="572"/>
    </location>
    <ligand>
        <name>ATP</name>
        <dbReference type="ChEBI" id="CHEBI:30616"/>
    </ligand>
</feature>
<evidence type="ECO:0000259" key="13">
    <source>
        <dbReference type="Pfam" id="PF10458"/>
    </source>
</evidence>
<evidence type="ECO:0000256" key="7">
    <source>
        <dbReference type="ARBA" id="ARBA00023146"/>
    </source>
</evidence>
<dbReference type="EMBL" id="MFQS01000042">
    <property type="protein sequence ID" value="OGH82406.1"/>
    <property type="molecule type" value="Genomic_DNA"/>
</dbReference>
<dbReference type="GO" id="GO:0005524">
    <property type="term" value="F:ATP binding"/>
    <property type="evidence" value="ECO:0007669"/>
    <property type="project" value="UniProtKB-UniRule"/>
</dbReference>
<evidence type="ECO:0000313" key="14">
    <source>
        <dbReference type="EMBL" id="OGH82406.1"/>
    </source>
</evidence>
<feature type="domain" description="Aminoacyl-tRNA synthetase class Ia" evidence="11">
    <location>
        <begin position="17"/>
        <end position="608"/>
    </location>
</feature>
<evidence type="ECO:0000313" key="15">
    <source>
        <dbReference type="Proteomes" id="UP000176300"/>
    </source>
</evidence>
<feature type="coiled-coil region" evidence="10">
    <location>
        <begin position="885"/>
        <end position="912"/>
    </location>
</feature>
<comment type="similarity">
    <text evidence="9 10">Belongs to the class-I aminoacyl-tRNA synthetase family. ValS type 1 subfamily.</text>
</comment>
<dbReference type="InterPro" id="IPR013155">
    <property type="entry name" value="M/V/L/I-tRNA-synth_anticd-bd"/>
</dbReference>
<feature type="short sequence motif" description="'KMSKS' region" evidence="10">
    <location>
        <begin position="569"/>
        <end position="573"/>
    </location>
</feature>
<dbReference type="Pfam" id="PF00133">
    <property type="entry name" value="tRNA-synt_1"/>
    <property type="match status" value="1"/>
</dbReference>
<dbReference type="InterPro" id="IPR010978">
    <property type="entry name" value="tRNA-bd_arm"/>
</dbReference>
<dbReference type="Gene3D" id="1.10.287.380">
    <property type="entry name" value="Valyl-tRNA synthetase, C-terminal domain"/>
    <property type="match status" value="1"/>
</dbReference>
<dbReference type="InterPro" id="IPR001412">
    <property type="entry name" value="aa-tRNA-synth_I_CS"/>
</dbReference>
<dbReference type="Gene3D" id="3.40.50.620">
    <property type="entry name" value="HUPs"/>
    <property type="match status" value="2"/>
</dbReference>
<keyword evidence="7 10" id="KW-0030">Aminoacyl-tRNA synthetase</keyword>
<organism evidence="14 15">
    <name type="scientific">Candidatus Magasanikbacteria bacterium RIFOXYB1_FULL_40_15</name>
    <dbReference type="NCBI Taxonomy" id="1798697"/>
    <lineage>
        <taxon>Bacteria</taxon>
        <taxon>Candidatus Magasanikiibacteriota</taxon>
    </lineage>
</organism>
<comment type="subcellular location">
    <subcellularLocation>
        <location evidence="10">Cytoplasm</location>
    </subcellularLocation>
</comment>
<keyword evidence="5 10" id="KW-0648">Protein biosynthesis</keyword>
<dbReference type="AlphaFoldDB" id="A0A1F6NEK2"/>
<dbReference type="SUPFAM" id="SSF46589">
    <property type="entry name" value="tRNA-binding arm"/>
    <property type="match status" value="1"/>
</dbReference>
<dbReference type="PANTHER" id="PTHR11946:SF93">
    <property type="entry name" value="VALINE--TRNA LIGASE, CHLOROPLASTIC_MITOCHONDRIAL 2"/>
    <property type="match status" value="1"/>
</dbReference>
<dbReference type="InterPro" id="IPR009008">
    <property type="entry name" value="Val/Leu/Ile-tRNA-synth_edit"/>
</dbReference>
<dbReference type="PRINTS" id="PR00986">
    <property type="entry name" value="TRNASYNTHVAL"/>
</dbReference>
<evidence type="ECO:0000256" key="4">
    <source>
        <dbReference type="ARBA" id="ARBA00022840"/>
    </source>
</evidence>
<feature type="short sequence motif" description="'HIGH' region" evidence="10">
    <location>
        <begin position="52"/>
        <end position="62"/>
    </location>
</feature>
<evidence type="ECO:0000256" key="8">
    <source>
        <dbReference type="ARBA" id="ARBA00047552"/>
    </source>
</evidence>
<evidence type="ECO:0000256" key="9">
    <source>
        <dbReference type="ARBA" id="ARBA00060830"/>
    </source>
</evidence>
<dbReference type="GO" id="GO:0005829">
    <property type="term" value="C:cytosol"/>
    <property type="evidence" value="ECO:0007669"/>
    <property type="project" value="TreeGrafter"/>
</dbReference>
<name>A0A1F6NEK2_9BACT</name>
<feature type="domain" description="Methionyl/Valyl/Leucyl/Isoleucyl-tRNA synthetase anticodon-binding" evidence="12">
    <location>
        <begin position="655"/>
        <end position="793"/>
    </location>
</feature>
<dbReference type="FunFam" id="3.40.50.620:FF:000020">
    <property type="entry name" value="Valine--tRNA ligase, mitochondrial"/>
    <property type="match status" value="1"/>
</dbReference>
<evidence type="ECO:0000256" key="6">
    <source>
        <dbReference type="ARBA" id="ARBA00023054"/>
    </source>
</evidence>
<dbReference type="GO" id="GO:0002161">
    <property type="term" value="F:aminoacyl-tRNA deacylase activity"/>
    <property type="evidence" value="ECO:0007669"/>
    <property type="project" value="InterPro"/>
</dbReference>
<dbReference type="Pfam" id="PF10458">
    <property type="entry name" value="Val_tRNA-synt_C"/>
    <property type="match status" value="1"/>
</dbReference>
<evidence type="ECO:0000256" key="1">
    <source>
        <dbReference type="ARBA" id="ARBA00022490"/>
    </source>
</evidence>
<evidence type="ECO:0000256" key="10">
    <source>
        <dbReference type="HAMAP-Rule" id="MF_02004"/>
    </source>
</evidence>
<comment type="caution">
    <text evidence="14">The sequence shown here is derived from an EMBL/GenBank/DDBJ whole genome shotgun (WGS) entry which is preliminary data.</text>
</comment>
<evidence type="ECO:0000256" key="5">
    <source>
        <dbReference type="ARBA" id="ARBA00022917"/>
    </source>
</evidence>
<dbReference type="Pfam" id="PF08264">
    <property type="entry name" value="Anticodon_1"/>
    <property type="match status" value="1"/>
</dbReference>
<dbReference type="InterPro" id="IPR002303">
    <property type="entry name" value="Valyl-tRNA_ligase"/>
</dbReference>
<dbReference type="InterPro" id="IPR009080">
    <property type="entry name" value="tRNAsynth_Ia_anticodon-bd"/>
</dbReference>
<keyword evidence="1 10" id="KW-0963">Cytoplasm</keyword>
<evidence type="ECO:0000259" key="11">
    <source>
        <dbReference type="Pfam" id="PF00133"/>
    </source>
</evidence>
<dbReference type="PROSITE" id="PS00178">
    <property type="entry name" value="AA_TRNA_LIGASE_I"/>
    <property type="match status" value="1"/>
</dbReference>
<dbReference type="GO" id="GO:0004832">
    <property type="term" value="F:valine-tRNA ligase activity"/>
    <property type="evidence" value="ECO:0007669"/>
    <property type="project" value="UniProtKB-UniRule"/>
</dbReference>
<keyword evidence="2 10" id="KW-0436">Ligase</keyword>
<dbReference type="NCBIfam" id="NF004349">
    <property type="entry name" value="PRK05729.1"/>
    <property type="match status" value="1"/>
</dbReference>
<keyword evidence="3 10" id="KW-0547">Nucleotide-binding</keyword>
<evidence type="ECO:0000259" key="12">
    <source>
        <dbReference type="Pfam" id="PF08264"/>
    </source>
</evidence>
<dbReference type="Proteomes" id="UP000176300">
    <property type="component" value="Unassembled WGS sequence"/>
</dbReference>
<accession>A0A1F6NEK2</accession>
<dbReference type="InterPro" id="IPR002300">
    <property type="entry name" value="aa-tRNA-synth_Ia"/>
</dbReference>
<keyword evidence="4 10" id="KW-0067">ATP-binding</keyword>
<dbReference type="InterPro" id="IPR014729">
    <property type="entry name" value="Rossmann-like_a/b/a_fold"/>
</dbReference>
<reference evidence="14 15" key="1">
    <citation type="journal article" date="2016" name="Nat. Commun.">
        <title>Thousands of microbial genomes shed light on interconnected biogeochemical processes in an aquifer system.</title>
        <authorList>
            <person name="Anantharaman K."/>
            <person name="Brown C.T."/>
            <person name="Hug L.A."/>
            <person name="Sharon I."/>
            <person name="Castelle C.J."/>
            <person name="Probst A.J."/>
            <person name="Thomas B.C."/>
            <person name="Singh A."/>
            <person name="Wilkins M.J."/>
            <person name="Karaoz U."/>
            <person name="Brodie E.L."/>
            <person name="Williams K.H."/>
            <person name="Hubbard S.S."/>
            <person name="Banfield J.F."/>
        </authorList>
    </citation>
    <scope>NUCLEOTIDE SEQUENCE [LARGE SCALE GENOMIC DNA]</scope>
</reference>
<dbReference type="PANTHER" id="PTHR11946">
    <property type="entry name" value="VALYL-TRNA SYNTHETASES"/>
    <property type="match status" value="1"/>
</dbReference>
<evidence type="ECO:0000256" key="3">
    <source>
        <dbReference type="ARBA" id="ARBA00022741"/>
    </source>
</evidence>
<gene>
    <name evidence="10" type="primary">valS</name>
    <name evidence="14" type="ORF">A2373_03210</name>
</gene>
<dbReference type="CDD" id="cd00817">
    <property type="entry name" value="ValRS_core"/>
    <property type="match status" value="1"/>
</dbReference>
<dbReference type="FunFam" id="1.10.287.380:FF:000001">
    <property type="entry name" value="Valine--tRNA ligase"/>
    <property type="match status" value="1"/>
</dbReference>
<evidence type="ECO:0000256" key="2">
    <source>
        <dbReference type="ARBA" id="ARBA00022598"/>
    </source>
</evidence>
<comment type="domain">
    <text evidence="10">ValRS has two distinct active sites: one for aminoacylation and one for editing. The misactivated threonine is translocated from the active site to the editing site.</text>
</comment>
<dbReference type="GO" id="GO:0006438">
    <property type="term" value="P:valyl-tRNA aminoacylation"/>
    <property type="evidence" value="ECO:0007669"/>
    <property type="project" value="UniProtKB-UniRule"/>
</dbReference>
<dbReference type="STRING" id="1798697.A2373_03210"/>
<protein>
    <recommendedName>
        <fullName evidence="10">Valine--tRNA ligase</fullName>
        <ecNumber evidence="10">6.1.1.9</ecNumber>
    </recommendedName>
    <alternativeName>
        <fullName evidence="10">Valyl-tRNA synthetase</fullName>
        <shortName evidence="10">ValRS</shortName>
    </alternativeName>
</protein>
<dbReference type="SUPFAM" id="SSF47323">
    <property type="entry name" value="Anticodon-binding domain of a subclass of class I aminoacyl-tRNA synthetases"/>
    <property type="match status" value="1"/>
</dbReference>
<dbReference type="Gene3D" id="1.10.730.10">
    <property type="entry name" value="Isoleucyl-tRNA Synthetase, Domain 1"/>
    <property type="match status" value="1"/>
</dbReference>
<dbReference type="InterPro" id="IPR033705">
    <property type="entry name" value="Anticodon_Ia_Val"/>
</dbReference>
<feature type="domain" description="Valyl-tRNA synthetase tRNA-binding arm" evidence="13">
    <location>
        <begin position="848"/>
        <end position="913"/>
    </location>
</feature>
<comment type="subunit">
    <text evidence="10">Monomer.</text>
</comment>
<proteinExistence type="inferred from homology"/>
<comment type="function">
    <text evidence="10">Catalyzes the attachment of valine to tRNA(Val). As ValRS can inadvertently accommodate and process structurally similar amino acids such as threonine, to avoid such errors, it has a 'posttransfer' editing activity that hydrolyzes mischarged Thr-tRNA(Val) in a tRNA-dependent manner.</text>
</comment>
<dbReference type="HAMAP" id="MF_02004">
    <property type="entry name" value="Val_tRNA_synth_type1"/>
    <property type="match status" value="1"/>
</dbReference>
<dbReference type="SUPFAM" id="SSF52374">
    <property type="entry name" value="Nucleotidylyl transferase"/>
    <property type="match status" value="1"/>
</dbReference>
<dbReference type="InterPro" id="IPR037118">
    <property type="entry name" value="Val-tRNA_synth_C_sf"/>
</dbReference>
<comment type="domain">
    <text evidence="10">The C-terminal coiled-coil domain is crucial for aminoacylation activity.</text>
</comment>
<dbReference type="SUPFAM" id="SSF50677">
    <property type="entry name" value="ValRS/IleRS/LeuRS editing domain"/>
    <property type="match status" value="1"/>
</dbReference>
<dbReference type="EC" id="6.1.1.9" evidence="10"/>
<dbReference type="InterPro" id="IPR019499">
    <property type="entry name" value="Val-tRNA_synth_tRNA-bd"/>
</dbReference>
<comment type="catalytic activity">
    <reaction evidence="8 10">
        <text>tRNA(Val) + L-valine + ATP = L-valyl-tRNA(Val) + AMP + diphosphate</text>
        <dbReference type="Rhea" id="RHEA:10704"/>
        <dbReference type="Rhea" id="RHEA-COMP:9672"/>
        <dbReference type="Rhea" id="RHEA-COMP:9708"/>
        <dbReference type="ChEBI" id="CHEBI:30616"/>
        <dbReference type="ChEBI" id="CHEBI:33019"/>
        <dbReference type="ChEBI" id="CHEBI:57762"/>
        <dbReference type="ChEBI" id="CHEBI:78442"/>
        <dbReference type="ChEBI" id="CHEBI:78537"/>
        <dbReference type="ChEBI" id="CHEBI:456215"/>
        <dbReference type="EC" id="6.1.1.9"/>
    </reaction>
</comment>